<gene>
    <name evidence="13" type="primary">pknB</name>
    <name evidence="13" type="ORF">HLPR_17950</name>
</gene>
<dbReference type="Gene3D" id="1.10.510.10">
    <property type="entry name" value="Transferase(Phosphotransferase) domain 1"/>
    <property type="match status" value="1"/>
</dbReference>
<dbReference type="Pfam" id="PF00069">
    <property type="entry name" value="Pkinase"/>
    <property type="match status" value="1"/>
</dbReference>
<dbReference type="FunFam" id="1.10.510.10:FF:000021">
    <property type="entry name" value="Serine/threonine protein kinase"/>
    <property type="match status" value="1"/>
</dbReference>
<evidence type="ECO:0000256" key="5">
    <source>
        <dbReference type="ARBA" id="ARBA00022777"/>
    </source>
</evidence>
<dbReference type="InterPro" id="IPR005543">
    <property type="entry name" value="PASTA_dom"/>
</dbReference>
<evidence type="ECO:0000313" key="14">
    <source>
        <dbReference type="Proteomes" id="UP001321786"/>
    </source>
</evidence>
<feature type="domain" description="PASTA" evidence="12">
    <location>
        <begin position="357"/>
        <end position="423"/>
    </location>
</feature>
<dbReference type="EC" id="2.7.11.1" evidence="1"/>
<keyword evidence="5 13" id="KW-0418">Kinase</keyword>
<dbReference type="PANTHER" id="PTHR43289">
    <property type="entry name" value="MITOGEN-ACTIVATED PROTEIN KINASE KINASE KINASE 20-RELATED"/>
    <property type="match status" value="1"/>
</dbReference>
<keyword evidence="3" id="KW-0808">Transferase</keyword>
<comment type="catalytic activity">
    <reaction evidence="7">
        <text>L-threonyl-[protein] + ATP = O-phospho-L-threonyl-[protein] + ADP + H(+)</text>
        <dbReference type="Rhea" id="RHEA:46608"/>
        <dbReference type="Rhea" id="RHEA-COMP:11060"/>
        <dbReference type="Rhea" id="RHEA-COMP:11605"/>
        <dbReference type="ChEBI" id="CHEBI:15378"/>
        <dbReference type="ChEBI" id="CHEBI:30013"/>
        <dbReference type="ChEBI" id="CHEBI:30616"/>
        <dbReference type="ChEBI" id="CHEBI:61977"/>
        <dbReference type="ChEBI" id="CHEBI:456216"/>
        <dbReference type="EC" id="2.7.11.1"/>
    </reaction>
</comment>
<keyword evidence="14" id="KW-1185">Reference proteome</keyword>
<dbReference type="PROSITE" id="PS00108">
    <property type="entry name" value="PROTEIN_KINASE_ST"/>
    <property type="match status" value="1"/>
</dbReference>
<keyword evidence="2" id="KW-0723">Serine/threonine-protein kinase</keyword>
<dbReference type="GO" id="GO:0005524">
    <property type="term" value="F:ATP binding"/>
    <property type="evidence" value="ECO:0007669"/>
    <property type="project" value="UniProtKB-UniRule"/>
</dbReference>
<evidence type="ECO:0000259" key="11">
    <source>
        <dbReference type="PROSITE" id="PS50011"/>
    </source>
</evidence>
<feature type="domain" description="Protein kinase" evidence="11">
    <location>
        <begin position="13"/>
        <end position="274"/>
    </location>
</feature>
<dbReference type="Gene3D" id="3.30.10.20">
    <property type="match status" value="3"/>
</dbReference>
<dbReference type="CDD" id="cd06577">
    <property type="entry name" value="PASTA_pknB"/>
    <property type="match status" value="3"/>
</dbReference>
<evidence type="ECO:0000256" key="1">
    <source>
        <dbReference type="ARBA" id="ARBA00012513"/>
    </source>
</evidence>
<dbReference type="GO" id="GO:0004674">
    <property type="term" value="F:protein serine/threonine kinase activity"/>
    <property type="evidence" value="ECO:0007669"/>
    <property type="project" value="UniProtKB-KW"/>
</dbReference>
<dbReference type="InterPro" id="IPR000719">
    <property type="entry name" value="Prot_kinase_dom"/>
</dbReference>
<keyword evidence="4 9" id="KW-0547">Nucleotide-binding</keyword>
<proteinExistence type="predicted"/>
<evidence type="ECO:0000256" key="8">
    <source>
        <dbReference type="ARBA" id="ARBA00048679"/>
    </source>
</evidence>
<evidence type="ECO:0000256" key="3">
    <source>
        <dbReference type="ARBA" id="ARBA00022679"/>
    </source>
</evidence>
<dbReference type="Proteomes" id="UP001321786">
    <property type="component" value="Chromosome"/>
</dbReference>
<keyword evidence="6 9" id="KW-0067">ATP-binding</keyword>
<dbReference type="Gene3D" id="3.30.200.20">
    <property type="entry name" value="Phosphorylase Kinase, domain 1"/>
    <property type="match status" value="1"/>
</dbReference>
<feature type="domain" description="PASTA" evidence="12">
    <location>
        <begin position="493"/>
        <end position="560"/>
    </location>
</feature>
<evidence type="ECO:0000256" key="9">
    <source>
        <dbReference type="PROSITE-ProRule" id="PRU10141"/>
    </source>
</evidence>
<dbReference type="NCBIfam" id="NF033483">
    <property type="entry name" value="PknB_PASTA_kin"/>
    <property type="match status" value="1"/>
</dbReference>
<dbReference type="PROSITE" id="PS51178">
    <property type="entry name" value="PASTA"/>
    <property type="match status" value="3"/>
</dbReference>
<dbReference type="FunFam" id="3.30.200.20:FF:000035">
    <property type="entry name" value="Serine/threonine protein kinase Stk1"/>
    <property type="match status" value="1"/>
</dbReference>
<dbReference type="Pfam" id="PF03793">
    <property type="entry name" value="PASTA"/>
    <property type="match status" value="3"/>
</dbReference>
<dbReference type="KEGG" id="hprf:HLPR_17950"/>
<sequence>MDKLIGKVLGNRYEVIEKIGEGGMALVYKARCQLLNRYVAVKVLRPEFAIEDDFVEKFEKESQAAASLSHPSIINIFDVGKDENIRYIVMELVDGITLKKYIKEKEGFVSNYDILNISKQISQALEHAHVNHIIHRDIKPHNIIISDDNRIKIGDFGIARAITSSTIVSSNEIVGSVHYTSPEQARGGFVDERSDIYSLGVLMYELATKKVPFDGDSPISVALKHLKEDVLIPSSYNSGINKGLESIILKALMKKPDDRYQSASELIEDLDKVIENPEVNVPLYISAEDSPTMVMPNLGEFMEKKEKKVKKQKKSNGKKSERKSVISVMITVLVALILTLVLFTVVFFKPITSMFMNKTITVPMVVNLEFNDGTKKLQDAGFNVEVSEYKYNDLVDKDNIISQSYPEGTKLKEGFTIDIEVSKGSVMVNVPNVVQKKYVEAQVVLENSKLTLGDVEYVDNDLPKGYVVSQSIAAGKQVKEKAIIDLKVSQGVKIETMIMPSLVGKTLEEAKEQLKPLAISINKITYNYSDDYNEGQIMIQGIKTGSEIKSGSSIELIVSKGKDPLSTAIDNTDTTATDGNDTPEQTTPSLVGYKDKTYIIPFNIETESKVVKVVMLQDNVETIVYEKKHFKTEDSLRIVIRGKGEAILKFYFDDQLVYTKDETF</sequence>
<organism evidence="13 14">
    <name type="scientific">Helicovermis profundi</name>
    <dbReference type="NCBI Taxonomy" id="3065157"/>
    <lineage>
        <taxon>Bacteria</taxon>
        <taxon>Bacillati</taxon>
        <taxon>Bacillota</taxon>
        <taxon>Clostridia</taxon>
        <taxon>Helicovermis</taxon>
    </lineage>
</organism>
<dbReference type="SMART" id="SM00740">
    <property type="entry name" value="PASTA"/>
    <property type="match status" value="3"/>
</dbReference>
<dbReference type="InterPro" id="IPR011009">
    <property type="entry name" value="Kinase-like_dom_sf"/>
</dbReference>
<evidence type="ECO:0000256" key="2">
    <source>
        <dbReference type="ARBA" id="ARBA00022527"/>
    </source>
</evidence>
<dbReference type="InterPro" id="IPR008271">
    <property type="entry name" value="Ser/Thr_kinase_AS"/>
</dbReference>
<dbReference type="PROSITE" id="PS00107">
    <property type="entry name" value="PROTEIN_KINASE_ATP"/>
    <property type="match status" value="1"/>
</dbReference>
<dbReference type="SUPFAM" id="SSF56112">
    <property type="entry name" value="Protein kinase-like (PK-like)"/>
    <property type="match status" value="1"/>
</dbReference>
<feature type="transmembrane region" description="Helical" evidence="10">
    <location>
        <begin position="325"/>
        <end position="348"/>
    </location>
</feature>
<dbReference type="CDD" id="cd14014">
    <property type="entry name" value="STKc_PknB_like"/>
    <property type="match status" value="1"/>
</dbReference>
<evidence type="ECO:0000256" key="10">
    <source>
        <dbReference type="SAM" id="Phobius"/>
    </source>
</evidence>
<dbReference type="PROSITE" id="PS50011">
    <property type="entry name" value="PROTEIN_KINASE_DOM"/>
    <property type="match status" value="1"/>
</dbReference>
<accession>A0AAU9EDK1</accession>
<evidence type="ECO:0000259" key="12">
    <source>
        <dbReference type="PROSITE" id="PS51178"/>
    </source>
</evidence>
<dbReference type="AlphaFoldDB" id="A0AAU9EDK1"/>
<comment type="catalytic activity">
    <reaction evidence="8">
        <text>L-seryl-[protein] + ATP = O-phospho-L-seryl-[protein] + ADP + H(+)</text>
        <dbReference type="Rhea" id="RHEA:17989"/>
        <dbReference type="Rhea" id="RHEA-COMP:9863"/>
        <dbReference type="Rhea" id="RHEA-COMP:11604"/>
        <dbReference type="ChEBI" id="CHEBI:15378"/>
        <dbReference type="ChEBI" id="CHEBI:29999"/>
        <dbReference type="ChEBI" id="CHEBI:30616"/>
        <dbReference type="ChEBI" id="CHEBI:83421"/>
        <dbReference type="ChEBI" id="CHEBI:456216"/>
        <dbReference type="EC" id="2.7.11.1"/>
    </reaction>
</comment>
<dbReference type="SMART" id="SM00220">
    <property type="entry name" value="S_TKc"/>
    <property type="match status" value="1"/>
</dbReference>
<dbReference type="InterPro" id="IPR017441">
    <property type="entry name" value="Protein_kinase_ATP_BS"/>
</dbReference>
<evidence type="ECO:0000256" key="6">
    <source>
        <dbReference type="ARBA" id="ARBA00022840"/>
    </source>
</evidence>
<feature type="domain" description="PASTA" evidence="12">
    <location>
        <begin position="424"/>
        <end position="490"/>
    </location>
</feature>
<feature type="binding site" evidence="9">
    <location>
        <position position="42"/>
    </location>
    <ligand>
        <name>ATP</name>
        <dbReference type="ChEBI" id="CHEBI:30616"/>
    </ligand>
</feature>
<keyword evidence="10" id="KW-0472">Membrane</keyword>
<keyword evidence="10" id="KW-1133">Transmembrane helix</keyword>
<dbReference type="PANTHER" id="PTHR43289:SF34">
    <property type="entry name" value="SERINE_THREONINE-PROTEIN KINASE YBDM-RELATED"/>
    <property type="match status" value="1"/>
</dbReference>
<reference evidence="13 14" key="1">
    <citation type="submission" date="2023-08" db="EMBL/GenBank/DDBJ databases">
        <title>Helicovermis profunda gen. nov., sp. nov., a novel mesophilic, fermentative bacterium within the Bacillota from a deep-sea hydrothermal vent chimney.</title>
        <authorList>
            <person name="Miyazaki U."/>
            <person name="Mizutani D."/>
            <person name="Hashimoto Y."/>
            <person name="Tame A."/>
            <person name="Sawayama S."/>
            <person name="Miyazaki J."/>
            <person name="Takai K."/>
            <person name="Nakagawa S."/>
        </authorList>
    </citation>
    <scope>NUCLEOTIDE SEQUENCE [LARGE SCALE GENOMIC DNA]</scope>
    <source>
        <strain evidence="13 14">S502</strain>
    </source>
</reference>
<evidence type="ECO:0000256" key="7">
    <source>
        <dbReference type="ARBA" id="ARBA00047899"/>
    </source>
</evidence>
<evidence type="ECO:0000313" key="13">
    <source>
        <dbReference type="EMBL" id="BEP29464.1"/>
    </source>
</evidence>
<evidence type="ECO:0000256" key="4">
    <source>
        <dbReference type="ARBA" id="ARBA00022741"/>
    </source>
</evidence>
<keyword evidence="10" id="KW-0812">Transmembrane</keyword>
<name>A0AAU9EDK1_9FIRM</name>
<dbReference type="EMBL" id="AP028654">
    <property type="protein sequence ID" value="BEP29464.1"/>
    <property type="molecule type" value="Genomic_DNA"/>
</dbReference>
<dbReference type="RefSeq" id="WP_338535094.1">
    <property type="nucleotide sequence ID" value="NZ_AP028654.1"/>
</dbReference>
<protein>
    <recommendedName>
        <fullName evidence="1">non-specific serine/threonine protein kinase</fullName>
        <ecNumber evidence="1">2.7.11.1</ecNumber>
    </recommendedName>
</protein>